<name>A0A3P7P4H7_DIBLA</name>
<dbReference type="Gene3D" id="3.40.50.720">
    <property type="entry name" value="NAD(P)-binding Rossmann-like Domain"/>
    <property type="match status" value="1"/>
</dbReference>
<dbReference type="InterPro" id="IPR052992">
    <property type="entry name" value="SDR_member_12"/>
</dbReference>
<sequence length="63" mass="6993">MQGKRVIITGANSGIGLCCAMELARKHAEVHMVCRNLDRAEAARKSVIDETANQVMQHISCYY</sequence>
<keyword evidence="2" id="KW-1185">Reference proteome</keyword>
<proteinExistence type="predicted"/>
<dbReference type="InterPro" id="IPR036291">
    <property type="entry name" value="NAD(P)-bd_dom_sf"/>
</dbReference>
<reference evidence="1 2" key="1">
    <citation type="submission" date="2018-11" db="EMBL/GenBank/DDBJ databases">
        <authorList>
            <consortium name="Pathogen Informatics"/>
        </authorList>
    </citation>
    <scope>NUCLEOTIDE SEQUENCE [LARGE SCALE GENOMIC DNA]</scope>
</reference>
<dbReference type="PANTHER" id="PTHR44656:SF7">
    <property type="entry name" value="DEHYDROGENASE_REDUCTASE SDR FAMILY MEMBER 12"/>
    <property type="match status" value="1"/>
</dbReference>
<dbReference type="EMBL" id="UYRU01091048">
    <property type="protein sequence ID" value="VDN37511.1"/>
    <property type="molecule type" value="Genomic_DNA"/>
</dbReference>
<dbReference type="PANTHER" id="PTHR44656">
    <property type="entry name" value="DEHYDROGENASE/REDUCTASE SDR FAMILY MEMBER 12"/>
    <property type="match status" value="1"/>
</dbReference>
<dbReference type="OrthoDB" id="6252355at2759"/>
<accession>A0A3P7P4H7</accession>
<dbReference type="InterPro" id="IPR002347">
    <property type="entry name" value="SDR_fam"/>
</dbReference>
<dbReference type="Proteomes" id="UP000281553">
    <property type="component" value="Unassembled WGS sequence"/>
</dbReference>
<gene>
    <name evidence="1" type="ORF">DILT_LOCUS17341</name>
</gene>
<protein>
    <submittedName>
        <fullName evidence="1">Uncharacterized protein</fullName>
    </submittedName>
</protein>
<evidence type="ECO:0000313" key="2">
    <source>
        <dbReference type="Proteomes" id="UP000281553"/>
    </source>
</evidence>
<dbReference type="SUPFAM" id="SSF51735">
    <property type="entry name" value="NAD(P)-binding Rossmann-fold domains"/>
    <property type="match status" value="1"/>
</dbReference>
<dbReference type="Pfam" id="PF00106">
    <property type="entry name" value="adh_short"/>
    <property type="match status" value="1"/>
</dbReference>
<evidence type="ECO:0000313" key="1">
    <source>
        <dbReference type="EMBL" id="VDN37511.1"/>
    </source>
</evidence>
<organism evidence="1 2">
    <name type="scientific">Dibothriocephalus latus</name>
    <name type="common">Fish tapeworm</name>
    <name type="synonym">Diphyllobothrium latum</name>
    <dbReference type="NCBI Taxonomy" id="60516"/>
    <lineage>
        <taxon>Eukaryota</taxon>
        <taxon>Metazoa</taxon>
        <taxon>Spiralia</taxon>
        <taxon>Lophotrochozoa</taxon>
        <taxon>Platyhelminthes</taxon>
        <taxon>Cestoda</taxon>
        <taxon>Eucestoda</taxon>
        <taxon>Diphyllobothriidea</taxon>
        <taxon>Diphyllobothriidae</taxon>
        <taxon>Dibothriocephalus</taxon>
    </lineage>
</organism>
<dbReference type="AlphaFoldDB" id="A0A3P7P4H7"/>